<evidence type="ECO:0000256" key="1">
    <source>
        <dbReference type="ARBA" id="ARBA00022729"/>
    </source>
</evidence>
<evidence type="ECO:0000259" key="8">
    <source>
        <dbReference type="PROSITE" id="PS50948"/>
    </source>
</evidence>
<keyword evidence="5" id="KW-0472">Membrane</keyword>
<dbReference type="InterPro" id="IPR003609">
    <property type="entry name" value="Pan_app"/>
</dbReference>
<comment type="caution">
    <text evidence="9">The sequence shown here is derived from an EMBL/GenBank/DDBJ whole genome shotgun (WGS) entry which is preliminary data.</text>
</comment>
<dbReference type="SMART" id="SM00473">
    <property type="entry name" value="PAN_AP"/>
    <property type="match status" value="1"/>
</dbReference>
<dbReference type="CDD" id="cd00028">
    <property type="entry name" value="B_lectin"/>
    <property type="match status" value="1"/>
</dbReference>
<dbReference type="OrthoDB" id="643280at2759"/>
<dbReference type="Proteomes" id="UP000187203">
    <property type="component" value="Unassembled WGS sequence"/>
</dbReference>
<proteinExistence type="predicted"/>
<keyword evidence="5" id="KW-1133">Transmembrane helix</keyword>
<keyword evidence="5" id="KW-0812">Transmembrane</keyword>
<evidence type="ECO:0000313" key="9">
    <source>
        <dbReference type="EMBL" id="OMP10602.1"/>
    </source>
</evidence>
<evidence type="ECO:0000256" key="5">
    <source>
        <dbReference type="SAM" id="Phobius"/>
    </source>
</evidence>
<keyword evidence="2" id="KW-1015">Disulfide bond</keyword>
<sequence>MEKKKNPWLMLPLFFLCFCLESQISFGADTISFNQSLSGHGTIVSAGEIFELGFFRPGNSPNYYIGMWYKEASQPNTVWVANREKPVRDIYSSVLKIVDGNLVSFNESQIPIWSTNVRSTNSTSAVAVLLDDGNLILRDGPNSSTILWQSFDHPADTWLAGSKLSFNKQTNQSRRVTSWKSQDDPAPGFQPASQEEWNQQLYTGGCVRQAKLQCENASVGNERIDQFLESRMTTFPTNPLNVTADGIKDCESTCLKNCSCTAYAYDENNGCSIWIGDLLNLKQLDEDDNEGKTLYIRIASSPANKKKLIIVAVAVSSGLFLLGLITIFIIKIRRWRRTIITTNPTEVALQVTEGGDALNLLENRLNGNVNVEELSRICTVACWCIQDDEFQRPTMSQVVQILEGILELSQPPIPRFLQACIREYSG</sequence>
<dbReference type="AlphaFoldDB" id="A0A1R3KU50"/>
<evidence type="ECO:0000256" key="3">
    <source>
        <dbReference type="ARBA" id="ARBA00023180"/>
    </source>
</evidence>
<feature type="domain" description="Bulb-type lectin" evidence="7">
    <location>
        <begin position="28"/>
        <end position="150"/>
    </location>
</feature>
<dbReference type="Pfam" id="PF01453">
    <property type="entry name" value="B_lectin"/>
    <property type="match status" value="1"/>
</dbReference>
<feature type="chain" id="PRO_5012074057" description="S-locus glycoprotein" evidence="6">
    <location>
        <begin position="28"/>
        <end position="426"/>
    </location>
</feature>
<accession>A0A1R3KU50</accession>
<dbReference type="Pfam" id="PF08276">
    <property type="entry name" value="PAN_2"/>
    <property type="match status" value="1"/>
</dbReference>
<feature type="region of interest" description="Disordered" evidence="4">
    <location>
        <begin position="174"/>
        <end position="193"/>
    </location>
</feature>
<dbReference type="Gene3D" id="1.10.510.10">
    <property type="entry name" value="Transferase(Phosphotransferase) domain 1"/>
    <property type="match status" value="1"/>
</dbReference>
<evidence type="ECO:0000313" key="10">
    <source>
        <dbReference type="Proteomes" id="UP000187203"/>
    </source>
</evidence>
<gene>
    <name evidence="9" type="ORF">COLO4_04404</name>
</gene>
<feature type="signal peptide" evidence="6">
    <location>
        <begin position="1"/>
        <end position="27"/>
    </location>
</feature>
<evidence type="ECO:0000259" key="7">
    <source>
        <dbReference type="PROSITE" id="PS50927"/>
    </source>
</evidence>
<keyword evidence="10" id="KW-1185">Reference proteome</keyword>
<dbReference type="SMART" id="SM00108">
    <property type="entry name" value="B_lectin"/>
    <property type="match status" value="1"/>
</dbReference>
<feature type="domain" description="Apple" evidence="8">
    <location>
        <begin position="214"/>
        <end position="299"/>
    </location>
</feature>
<protein>
    <recommendedName>
        <fullName evidence="11">S-locus glycoprotein</fullName>
    </recommendedName>
</protein>
<dbReference type="Gene3D" id="2.90.10.10">
    <property type="entry name" value="Bulb-type lectin domain"/>
    <property type="match status" value="1"/>
</dbReference>
<dbReference type="STRING" id="93759.A0A1R3KU50"/>
<evidence type="ECO:0000256" key="6">
    <source>
        <dbReference type="SAM" id="SignalP"/>
    </source>
</evidence>
<dbReference type="PROSITE" id="PS50948">
    <property type="entry name" value="PAN"/>
    <property type="match status" value="1"/>
</dbReference>
<dbReference type="SUPFAM" id="SSF51110">
    <property type="entry name" value="alpha-D-mannose-specific plant lectins"/>
    <property type="match status" value="1"/>
</dbReference>
<evidence type="ECO:0000256" key="2">
    <source>
        <dbReference type="ARBA" id="ARBA00023157"/>
    </source>
</evidence>
<evidence type="ECO:0000256" key="4">
    <source>
        <dbReference type="SAM" id="MobiDB-lite"/>
    </source>
</evidence>
<keyword evidence="3" id="KW-0325">Glycoprotein</keyword>
<dbReference type="InterPro" id="IPR001480">
    <property type="entry name" value="Bulb-type_lectin_dom"/>
</dbReference>
<dbReference type="InterPro" id="IPR036426">
    <property type="entry name" value="Bulb-type_lectin_dom_sf"/>
</dbReference>
<dbReference type="FunFam" id="2.90.10.10:FF:000002">
    <property type="entry name" value="Serine/threonine-protein kinase"/>
    <property type="match status" value="1"/>
</dbReference>
<dbReference type="PANTHER" id="PTHR32444">
    <property type="entry name" value="BULB-TYPE LECTIN DOMAIN-CONTAINING PROTEIN"/>
    <property type="match status" value="1"/>
</dbReference>
<dbReference type="CDD" id="cd01098">
    <property type="entry name" value="PAN_AP_plant"/>
    <property type="match status" value="1"/>
</dbReference>
<evidence type="ECO:0008006" key="11">
    <source>
        <dbReference type="Google" id="ProtNLM"/>
    </source>
</evidence>
<keyword evidence="1 6" id="KW-0732">Signal</keyword>
<dbReference type="EMBL" id="AWUE01011458">
    <property type="protein sequence ID" value="OMP10602.1"/>
    <property type="molecule type" value="Genomic_DNA"/>
</dbReference>
<feature type="transmembrane region" description="Helical" evidence="5">
    <location>
        <begin position="308"/>
        <end position="330"/>
    </location>
</feature>
<dbReference type="PANTHER" id="PTHR32444:SF247">
    <property type="entry name" value="OS01G0958200 PROTEIN"/>
    <property type="match status" value="1"/>
</dbReference>
<name>A0A1R3KU50_9ROSI</name>
<reference evidence="10" key="1">
    <citation type="submission" date="2013-09" db="EMBL/GenBank/DDBJ databases">
        <title>Corchorus olitorius genome sequencing.</title>
        <authorList>
            <person name="Alam M."/>
            <person name="Haque M.S."/>
            <person name="Islam M.S."/>
            <person name="Emdad E.M."/>
            <person name="Islam M.M."/>
            <person name="Ahmed B."/>
            <person name="Halim A."/>
            <person name="Hossen Q.M.M."/>
            <person name="Hossain M.Z."/>
            <person name="Ahmed R."/>
            <person name="Khan M.M."/>
            <person name="Islam R."/>
            <person name="Rashid M.M."/>
            <person name="Khan S.A."/>
            <person name="Rahman M.S."/>
            <person name="Alam M."/>
            <person name="Yahiya A.S."/>
            <person name="Khan M.S."/>
            <person name="Azam M.S."/>
            <person name="Haque T."/>
            <person name="Lashkar M.Z.H."/>
            <person name="Akhand A.I."/>
            <person name="Morshed G."/>
            <person name="Roy S."/>
            <person name="Uddin K.S."/>
            <person name="Rabeya T."/>
            <person name="Hossain A.S."/>
            <person name="Chowdhury A."/>
            <person name="Snigdha A.R."/>
            <person name="Mortoza M.S."/>
            <person name="Matin S.A."/>
            <person name="Hoque S.M.E."/>
            <person name="Islam M.K."/>
            <person name="Roy D.K."/>
            <person name="Haider R."/>
            <person name="Moosa M.M."/>
            <person name="Elias S.M."/>
            <person name="Hasan A.M."/>
            <person name="Jahan S."/>
            <person name="Shafiuddin M."/>
            <person name="Mahmood N."/>
            <person name="Shommy N.S."/>
        </authorList>
    </citation>
    <scope>NUCLEOTIDE SEQUENCE [LARGE SCALE GENOMIC DNA]</scope>
    <source>
        <strain evidence="10">cv. O-4</strain>
    </source>
</reference>
<organism evidence="9 10">
    <name type="scientific">Corchorus olitorius</name>
    <dbReference type="NCBI Taxonomy" id="93759"/>
    <lineage>
        <taxon>Eukaryota</taxon>
        <taxon>Viridiplantae</taxon>
        <taxon>Streptophyta</taxon>
        <taxon>Embryophyta</taxon>
        <taxon>Tracheophyta</taxon>
        <taxon>Spermatophyta</taxon>
        <taxon>Magnoliopsida</taxon>
        <taxon>eudicotyledons</taxon>
        <taxon>Gunneridae</taxon>
        <taxon>Pentapetalae</taxon>
        <taxon>rosids</taxon>
        <taxon>malvids</taxon>
        <taxon>Malvales</taxon>
        <taxon>Malvaceae</taxon>
        <taxon>Grewioideae</taxon>
        <taxon>Apeibeae</taxon>
        <taxon>Corchorus</taxon>
    </lineage>
</organism>
<dbReference type="PROSITE" id="PS50927">
    <property type="entry name" value="BULB_LECTIN"/>
    <property type="match status" value="1"/>
</dbReference>